<accession>A0A9W9FJD6</accession>
<dbReference type="Proteomes" id="UP001149165">
    <property type="component" value="Unassembled WGS sequence"/>
</dbReference>
<sequence>MTDPKAPIFASTATPTPVTTLTEIPEEPLKPTIAPHVAQAVHRRDLDIQAISQYSCLGCYQDNSRIRVLNGTAWLDINEDTPEFCCEYCRNVNSDYTLCGVENSSNCFCDSTTQTSYSSLAASDCNSPCAGGYSYACGGFNVLGIYSATTHSTPSTDVLGATSAKTIGGYRYMGCYTDFSSRILQSSTAFAYNEPGYCCKYCANQDSDYRYCGVENEYCFCDSTTNSALLAAATACSVGCRGDGDVQCGGHYFLNLYTQTGQITTTMTDGSTTATATRVSTSKATSSNAAGSQGSSIGGGAIAGIVVGVFAVLGILAGANWFLRRRRNESTTDWDRVSQAPEDENPAEIADTQRYEMEGRIDHINELGGGIVSELHGDQTKDVEMNNEERHELGG</sequence>
<keyword evidence="6" id="KW-0325">Glycoprotein</keyword>
<gene>
    <name evidence="10" type="ORF">N7456_007084</name>
</gene>
<dbReference type="InterPro" id="IPR051836">
    <property type="entry name" value="Kremen_rcpt"/>
</dbReference>
<evidence type="ECO:0000256" key="4">
    <source>
        <dbReference type="ARBA" id="ARBA00022989"/>
    </source>
</evidence>
<comment type="caution">
    <text evidence="10">The sequence shown here is derived from an EMBL/GenBank/DDBJ whole genome shotgun (WGS) entry which is preliminary data.</text>
</comment>
<evidence type="ECO:0000256" key="5">
    <source>
        <dbReference type="ARBA" id="ARBA00023136"/>
    </source>
</evidence>
<dbReference type="PANTHER" id="PTHR24269">
    <property type="entry name" value="KREMEN PROTEIN"/>
    <property type="match status" value="1"/>
</dbReference>
<evidence type="ECO:0000313" key="11">
    <source>
        <dbReference type="Proteomes" id="UP001149165"/>
    </source>
</evidence>
<feature type="transmembrane region" description="Helical" evidence="8">
    <location>
        <begin position="301"/>
        <end position="323"/>
    </location>
</feature>
<dbReference type="InterPro" id="IPR002889">
    <property type="entry name" value="WSC_carb-bd"/>
</dbReference>
<name>A0A9W9FJD6_9EURO</name>
<protein>
    <recommendedName>
        <fullName evidence="9">WSC domain-containing protein</fullName>
    </recommendedName>
</protein>
<comment type="subcellular location">
    <subcellularLocation>
        <location evidence="1">Membrane</location>
        <topology evidence="1">Single-pass membrane protein</topology>
    </subcellularLocation>
</comment>
<reference evidence="10" key="2">
    <citation type="journal article" date="2023" name="IMA Fungus">
        <title>Comparative genomic study of the Penicillium genus elucidates a diverse pangenome and 15 lateral gene transfer events.</title>
        <authorList>
            <person name="Petersen C."/>
            <person name="Sorensen T."/>
            <person name="Nielsen M.R."/>
            <person name="Sondergaard T.E."/>
            <person name="Sorensen J.L."/>
            <person name="Fitzpatrick D.A."/>
            <person name="Frisvad J.C."/>
            <person name="Nielsen K.L."/>
        </authorList>
    </citation>
    <scope>NUCLEOTIDE SEQUENCE</scope>
    <source>
        <strain evidence="10">IBT 30069</strain>
    </source>
</reference>
<dbReference type="OrthoDB" id="2019572at2759"/>
<evidence type="ECO:0000256" key="1">
    <source>
        <dbReference type="ARBA" id="ARBA00004167"/>
    </source>
</evidence>
<keyword evidence="5 8" id="KW-0472">Membrane</keyword>
<evidence type="ECO:0000256" key="2">
    <source>
        <dbReference type="ARBA" id="ARBA00022692"/>
    </source>
</evidence>
<feature type="domain" description="WSC" evidence="9">
    <location>
        <begin position="53"/>
        <end position="149"/>
    </location>
</feature>
<evidence type="ECO:0000259" key="9">
    <source>
        <dbReference type="PROSITE" id="PS51212"/>
    </source>
</evidence>
<feature type="region of interest" description="Disordered" evidence="7">
    <location>
        <begin position="376"/>
        <end position="395"/>
    </location>
</feature>
<proteinExistence type="predicted"/>
<evidence type="ECO:0000313" key="10">
    <source>
        <dbReference type="EMBL" id="KAJ5101032.1"/>
    </source>
</evidence>
<dbReference type="AlphaFoldDB" id="A0A9W9FJD6"/>
<dbReference type="CDD" id="cd12087">
    <property type="entry name" value="TM_EGFR-like"/>
    <property type="match status" value="1"/>
</dbReference>
<evidence type="ECO:0000256" key="7">
    <source>
        <dbReference type="SAM" id="MobiDB-lite"/>
    </source>
</evidence>
<organism evidence="10 11">
    <name type="scientific">Penicillium angulare</name>
    <dbReference type="NCBI Taxonomy" id="116970"/>
    <lineage>
        <taxon>Eukaryota</taxon>
        <taxon>Fungi</taxon>
        <taxon>Dikarya</taxon>
        <taxon>Ascomycota</taxon>
        <taxon>Pezizomycotina</taxon>
        <taxon>Eurotiomycetes</taxon>
        <taxon>Eurotiomycetidae</taxon>
        <taxon>Eurotiales</taxon>
        <taxon>Aspergillaceae</taxon>
        <taxon>Penicillium</taxon>
    </lineage>
</organism>
<dbReference type="PROSITE" id="PS51212">
    <property type="entry name" value="WSC"/>
    <property type="match status" value="2"/>
</dbReference>
<evidence type="ECO:0000256" key="3">
    <source>
        <dbReference type="ARBA" id="ARBA00022729"/>
    </source>
</evidence>
<dbReference type="Pfam" id="PF01822">
    <property type="entry name" value="WSC"/>
    <property type="match status" value="2"/>
</dbReference>
<evidence type="ECO:0000256" key="6">
    <source>
        <dbReference type="ARBA" id="ARBA00023180"/>
    </source>
</evidence>
<evidence type="ECO:0000256" key="8">
    <source>
        <dbReference type="SAM" id="Phobius"/>
    </source>
</evidence>
<dbReference type="EMBL" id="JAPQKH010000004">
    <property type="protein sequence ID" value="KAJ5101032.1"/>
    <property type="molecule type" value="Genomic_DNA"/>
</dbReference>
<dbReference type="GO" id="GO:0005886">
    <property type="term" value="C:plasma membrane"/>
    <property type="evidence" value="ECO:0007669"/>
    <property type="project" value="TreeGrafter"/>
</dbReference>
<dbReference type="PANTHER" id="PTHR24269:SF16">
    <property type="entry name" value="PROTEIN SLG1"/>
    <property type="match status" value="1"/>
</dbReference>
<keyword evidence="3" id="KW-0732">Signal</keyword>
<feature type="domain" description="WSC" evidence="9">
    <location>
        <begin position="169"/>
        <end position="260"/>
    </location>
</feature>
<keyword evidence="2 8" id="KW-0812">Transmembrane</keyword>
<reference evidence="10" key="1">
    <citation type="submission" date="2022-11" db="EMBL/GenBank/DDBJ databases">
        <authorList>
            <person name="Petersen C."/>
        </authorList>
    </citation>
    <scope>NUCLEOTIDE SEQUENCE</scope>
    <source>
        <strain evidence="10">IBT 30069</strain>
    </source>
</reference>
<keyword evidence="11" id="KW-1185">Reference proteome</keyword>
<keyword evidence="4 8" id="KW-1133">Transmembrane helix</keyword>